<evidence type="ECO:0000313" key="9">
    <source>
        <dbReference type="Proteomes" id="UP001158576"/>
    </source>
</evidence>
<evidence type="ECO:0000256" key="1">
    <source>
        <dbReference type="ARBA" id="ARBA00004424"/>
    </source>
</evidence>
<reference evidence="8 9" key="1">
    <citation type="submission" date="2021-04" db="EMBL/GenBank/DDBJ databases">
        <authorList>
            <person name="Bliznina A."/>
        </authorList>
    </citation>
    <scope>NUCLEOTIDE SEQUENCE [LARGE SCALE GENOMIC DNA]</scope>
</reference>
<feature type="transmembrane region" description="Helical" evidence="7">
    <location>
        <begin position="437"/>
        <end position="456"/>
    </location>
</feature>
<dbReference type="Pfam" id="PF02690">
    <property type="entry name" value="Na_Pi_cotrans"/>
    <property type="match status" value="2"/>
</dbReference>
<evidence type="ECO:0000256" key="2">
    <source>
        <dbReference type="ARBA" id="ARBA00005808"/>
    </source>
</evidence>
<gene>
    <name evidence="8" type="ORF">OKIOD_LOCUS887</name>
</gene>
<feature type="transmembrane region" description="Helical" evidence="7">
    <location>
        <begin position="122"/>
        <end position="142"/>
    </location>
</feature>
<feature type="transmembrane region" description="Helical" evidence="7">
    <location>
        <begin position="41"/>
        <end position="65"/>
    </location>
</feature>
<dbReference type="InterPro" id="IPR003841">
    <property type="entry name" value="Na/Pi_transpt"/>
</dbReference>
<evidence type="ECO:0000256" key="5">
    <source>
        <dbReference type="ARBA" id="ARBA00022989"/>
    </source>
</evidence>
<organism evidence="8 9">
    <name type="scientific">Oikopleura dioica</name>
    <name type="common">Tunicate</name>
    <dbReference type="NCBI Taxonomy" id="34765"/>
    <lineage>
        <taxon>Eukaryota</taxon>
        <taxon>Metazoa</taxon>
        <taxon>Chordata</taxon>
        <taxon>Tunicata</taxon>
        <taxon>Appendicularia</taxon>
        <taxon>Copelata</taxon>
        <taxon>Oikopleuridae</taxon>
        <taxon>Oikopleura</taxon>
    </lineage>
</organism>
<comment type="subcellular location">
    <subcellularLocation>
        <location evidence="1">Apical cell membrane</location>
        <topology evidence="1">Multi-pass membrane protein</topology>
    </subcellularLocation>
</comment>
<dbReference type="Proteomes" id="UP001158576">
    <property type="component" value="Chromosome PAR"/>
</dbReference>
<feature type="transmembrane region" description="Helical" evidence="7">
    <location>
        <begin position="403"/>
        <end position="425"/>
    </location>
</feature>
<feature type="transmembrane region" description="Helical" evidence="7">
    <location>
        <begin position="154"/>
        <end position="175"/>
    </location>
</feature>
<dbReference type="PANTHER" id="PTHR10010:SF46">
    <property type="entry name" value="SODIUM-DEPENDENT PHOSPHATE TRANSPORT PROTEIN 2B"/>
    <property type="match status" value="1"/>
</dbReference>
<evidence type="ECO:0000313" key="8">
    <source>
        <dbReference type="EMBL" id="CAG5079702.1"/>
    </source>
</evidence>
<dbReference type="NCBIfam" id="NF037997">
    <property type="entry name" value="Na_Pi_symport"/>
    <property type="match status" value="1"/>
</dbReference>
<keyword evidence="9" id="KW-1185">Reference proteome</keyword>
<feature type="transmembrane region" description="Helical" evidence="7">
    <location>
        <begin position="476"/>
        <end position="507"/>
    </location>
</feature>
<dbReference type="PANTHER" id="PTHR10010">
    <property type="entry name" value="SOLUTE CARRIER FAMILY 34 SODIUM PHOSPHATE , MEMBER 2-RELATED"/>
    <property type="match status" value="1"/>
</dbReference>
<dbReference type="EMBL" id="OU015568">
    <property type="protein sequence ID" value="CAG5079702.1"/>
    <property type="molecule type" value="Genomic_DNA"/>
</dbReference>
<keyword evidence="3" id="KW-1003">Cell membrane</keyword>
<protein>
    <submittedName>
        <fullName evidence="8">Oidioi.mRNA.OKI2018_I69.PAR.g9329.t1.cds</fullName>
    </submittedName>
</protein>
<proteinExistence type="inferred from homology"/>
<evidence type="ECO:0000256" key="4">
    <source>
        <dbReference type="ARBA" id="ARBA00022692"/>
    </source>
</evidence>
<feature type="transmembrane region" description="Helical" evidence="7">
    <location>
        <begin position="311"/>
        <end position="332"/>
    </location>
</feature>
<feature type="transmembrane region" description="Helical" evidence="7">
    <location>
        <begin position="85"/>
        <end position="110"/>
    </location>
</feature>
<evidence type="ECO:0000256" key="6">
    <source>
        <dbReference type="ARBA" id="ARBA00023136"/>
    </source>
</evidence>
<feature type="transmembrane region" description="Helical" evidence="7">
    <location>
        <begin position="365"/>
        <end position="397"/>
    </location>
</feature>
<evidence type="ECO:0000256" key="3">
    <source>
        <dbReference type="ARBA" id="ARBA00022475"/>
    </source>
</evidence>
<keyword evidence="4 7" id="KW-0812">Transmembrane</keyword>
<keyword evidence="6 7" id="KW-0472">Membrane</keyword>
<keyword evidence="5 7" id="KW-1133">Transmembrane helix</keyword>
<accession>A0ABN7RSP5</accession>
<name>A0ABN7RSP5_OIKDI</name>
<comment type="similarity">
    <text evidence="2">Belongs to the SLC34A transporter family.</text>
</comment>
<sequence length="588" mass="64158">MSTLQEIPEDNRDEKKEPEISIVPIKDPDEIIPPCTVVYKILLAIGFLYIFIVSLGILSSAFQVLGGASLNRFLVDYQDTLSNPLCGLIIGIIVTVVVQSSSTSTSIIITMVGARILTVPQAIYMVMGCNVGTSITSTLVAFGNATQRAEFGRAIASAVVLSMYNLLTAVVLLPLEMAFQPLHRLTAACVLSIDQANTSAVDEINNPIETITGPLKSKIIAVNKAALGDEYYNGSFVAYCGKTISSCATFCGLSDERCIENNEDACLEADQSWSCSWNERDNVSSFLAMFGENCARINDHIFTGACYSDTVVGLCTVALALVIMFYSLAMIVRSLKSVLSGHINRIIREYIDKDLPGIFRPLTDYIYVIVGILMTVAVQSSSIVCAVITPLCGIGVISLERAYSLIVGCCIGTTTTGLIAALANLGDGFAESMQVSLAHLFFNMVGLLLWFIVPVARRLPIRLALWAGAETEKYRWWAFCYIIGLFVAIPGVLFLLVFIIILTVVVINHLRDSKPEILPEVIRDDWKILPIWLRSLKPYDDAFCNRAVVAASAVRSRTISRSSKGARSRTVSKNETGVVNEAYQRTKI</sequence>
<evidence type="ECO:0000256" key="7">
    <source>
        <dbReference type="SAM" id="Phobius"/>
    </source>
</evidence>